<dbReference type="GO" id="GO:0005667">
    <property type="term" value="C:transcription regulator complex"/>
    <property type="evidence" value="ECO:0007669"/>
    <property type="project" value="TreeGrafter"/>
</dbReference>
<dbReference type="Gene3D" id="1.10.10.60">
    <property type="entry name" value="Homeodomain-like"/>
    <property type="match status" value="1"/>
</dbReference>
<dbReference type="InterPro" id="IPR001005">
    <property type="entry name" value="SANT/Myb"/>
</dbReference>
<feature type="domain" description="ELM2" evidence="11">
    <location>
        <begin position="721"/>
        <end position="813"/>
    </location>
</feature>
<evidence type="ECO:0000259" key="12">
    <source>
        <dbReference type="PROSITE" id="PS51293"/>
    </source>
</evidence>
<dbReference type="PANTHER" id="PTHR16089">
    <property type="entry name" value="REST COREPRESSOR COREST PROTEIN-RELATED"/>
    <property type="match status" value="1"/>
</dbReference>
<feature type="compositionally biased region" description="Pro residues" evidence="9">
    <location>
        <begin position="254"/>
        <end position="266"/>
    </location>
</feature>
<keyword evidence="4" id="KW-0805">Transcription regulation</keyword>
<feature type="domain" description="SANT" evidence="12">
    <location>
        <begin position="828"/>
        <end position="879"/>
    </location>
</feature>
<dbReference type="InterPro" id="IPR013087">
    <property type="entry name" value="Znf_C2H2_type"/>
</dbReference>
<gene>
    <name evidence="14" type="primary">ELMSAN1</name>
</gene>
<dbReference type="SMART" id="SM00717">
    <property type="entry name" value="SANT"/>
    <property type="match status" value="1"/>
</dbReference>
<feature type="region of interest" description="Disordered" evidence="9">
    <location>
        <begin position="1"/>
        <end position="75"/>
    </location>
</feature>
<evidence type="ECO:0000256" key="2">
    <source>
        <dbReference type="ARBA" id="ARBA00022553"/>
    </source>
</evidence>
<dbReference type="GO" id="GO:0008270">
    <property type="term" value="F:zinc ion binding"/>
    <property type="evidence" value="ECO:0007669"/>
    <property type="project" value="UniProtKB-KW"/>
</dbReference>
<evidence type="ECO:0000256" key="6">
    <source>
        <dbReference type="ARBA" id="ARBA00023163"/>
    </source>
</evidence>
<feature type="compositionally biased region" description="Low complexity" evidence="9">
    <location>
        <begin position="1007"/>
        <end position="1016"/>
    </location>
</feature>
<dbReference type="PROSITE" id="PS00028">
    <property type="entry name" value="ZINC_FINGER_C2H2_1"/>
    <property type="match status" value="1"/>
</dbReference>
<evidence type="ECO:0000256" key="8">
    <source>
        <dbReference type="PROSITE-ProRule" id="PRU00042"/>
    </source>
</evidence>
<keyword evidence="5" id="KW-0238">DNA-binding</keyword>
<evidence type="ECO:0000256" key="1">
    <source>
        <dbReference type="ARBA" id="ARBA00004123"/>
    </source>
</evidence>
<feature type="region of interest" description="Disordered" evidence="9">
    <location>
        <begin position="95"/>
        <end position="164"/>
    </location>
</feature>
<feature type="region of interest" description="Disordered" evidence="9">
    <location>
        <begin position="196"/>
        <end position="223"/>
    </location>
</feature>
<evidence type="ECO:0000256" key="9">
    <source>
        <dbReference type="SAM" id="MobiDB-lite"/>
    </source>
</evidence>
<evidence type="ECO:0000256" key="5">
    <source>
        <dbReference type="ARBA" id="ARBA00023125"/>
    </source>
</evidence>
<feature type="compositionally biased region" description="Basic and acidic residues" evidence="9">
    <location>
        <begin position="412"/>
        <end position="425"/>
    </location>
</feature>
<feature type="domain" description="C2H2-type" evidence="10">
    <location>
        <begin position="967"/>
        <end position="994"/>
    </location>
</feature>
<evidence type="ECO:0000313" key="13">
    <source>
        <dbReference type="Proteomes" id="UP000245341"/>
    </source>
</evidence>
<dbReference type="CTD" id="91748"/>
<feature type="compositionally biased region" description="Polar residues" evidence="9">
    <location>
        <begin position="366"/>
        <end position="375"/>
    </location>
</feature>
<name>A0A7F8QKW8_LEPWE</name>
<dbReference type="SUPFAM" id="SSF46689">
    <property type="entry name" value="Homeodomain-like"/>
    <property type="match status" value="1"/>
</dbReference>
<dbReference type="PANTHER" id="PTHR16089:SF24">
    <property type="entry name" value="MITOTIC DEACETYLASE-ASSOCIATED SANT DOMAIN PROTEIN"/>
    <property type="match status" value="1"/>
</dbReference>
<dbReference type="AlphaFoldDB" id="A0A7F8QKW8"/>
<feature type="compositionally biased region" description="Basic and acidic residues" evidence="9">
    <location>
        <begin position="1022"/>
        <end position="1033"/>
    </location>
</feature>
<dbReference type="InterPro" id="IPR051066">
    <property type="entry name" value="Trans_reg/Corepressor"/>
</dbReference>
<feature type="compositionally biased region" description="Pro residues" evidence="9">
    <location>
        <begin position="382"/>
        <end position="392"/>
    </location>
</feature>
<keyword evidence="7" id="KW-0539">Nucleus</keyword>
<evidence type="ECO:0000256" key="7">
    <source>
        <dbReference type="ARBA" id="ARBA00023242"/>
    </source>
</evidence>
<dbReference type="FunFam" id="1.10.10.60:FF:000086">
    <property type="entry name" value="transcriptional-regulating factor 1 isoform X1"/>
    <property type="match status" value="1"/>
</dbReference>
<keyword evidence="8" id="KW-0479">Metal-binding</keyword>
<dbReference type="PROSITE" id="PS51156">
    <property type="entry name" value="ELM2"/>
    <property type="match status" value="1"/>
</dbReference>
<keyword evidence="2" id="KW-0597">Phosphoprotein</keyword>
<dbReference type="InterPro" id="IPR017884">
    <property type="entry name" value="SANT_dom"/>
</dbReference>
<organism evidence="13 14">
    <name type="scientific">Leptonychotes weddellii</name>
    <name type="common">Weddell seal</name>
    <name type="synonym">Otaria weddellii</name>
    <dbReference type="NCBI Taxonomy" id="9713"/>
    <lineage>
        <taxon>Eukaryota</taxon>
        <taxon>Metazoa</taxon>
        <taxon>Chordata</taxon>
        <taxon>Craniata</taxon>
        <taxon>Vertebrata</taxon>
        <taxon>Euteleostomi</taxon>
        <taxon>Mammalia</taxon>
        <taxon>Eutheria</taxon>
        <taxon>Laurasiatheria</taxon>
        <taxon>Carnivora</taxon>
        <taxon>Caniformia</taxon>
        <taxon>Pinnipedia</taxon>
        <taxon>Phocidae</taxon>
        <taxon>Monachinae</taxon>
        <taxon>Lobodontini</taxon>
        <taxon>Leptonychotes</taxon>
    </lineage>
</organism>
<evidence type="ECO:0000256" key="3">
    <source>
        <dbReference type="ARBA" id="ARBA00022990"/>
    </source>
</evidence>
<keyword evidence="6" id="KW-0804">Transcription</keyword>
<comment type="subcellular location">
    <subcellularLocation>
        <location evidence="1">Nucleus</location>
    </subcellularLocation>
</comment>
<keyword evidence="8" id="KW-0863">Zinc-finger</keyword>
<accession>A0A7F8QKW8</accession>
<proteinExistence type="predicted"/>
<reference evidence="14" key="1">
    <citation type="submission" date="2025-08" db="UniProtKB">
        <authorList>
            <consortium name="RefSeq"/>
        </authorList>
    </citation>
    <scope>IDENTIFICATION</scope>
    <source>
        <tissue evidence="14">Liver</tissue>
    </source>
</reference>
<dbReference type="GO" id="GO:0003714">
    <property type="term" value="F:transcription corepressor activity"/>
    <property type="evidence" value="ECO:0007669"/>
    <property type="project" value="TreeGrafter"/>
</dbReference>
<protein>
    <submittedName>
        <fullName evidence="14">ELM2 and SANT domain-containing protein 1 isoform X2</fullName>
    </submittedName>
</protein>
<keyword evidence="3" id="KW-0007">Acetylation</keyword>
<evidence type="ECO:0000259" key="10">
    <source>
        <dbReference type="PROSITE" id="PS50157"/>
    </source>
</evidence>
<feature type="compositionally biased region" description="Basic and acidic residues" evidence="9">
    <location>
        <begin position="988"/>
        <end position="1006"/>
    </location>
</feature>
<dbReference type="GO" id="GO:0000118">
    <property type="term" value="C:histone deacetylase complex"/>
    <property type="evidence" value="ECO:0007669"/>
    <property type="project" value="TreeGrafter"/>
</dbReference>
<feature type="region of interest" description="Disordered" evidence="9">
    <location>
        <begin position="239"/>
        <end position="300"/>
    </location>
</feature>
<sequence>MNLQAQPKAQNRRKRCLFGDQEPAPKEQPPPLQAPPQPPAPPQSTRVKEEPYFGHEGPAGAAPVSQPVELPPPNSLALLNSVVYGSERTTAAMLSQQVGSVKWPNSAAAPGRGPERGGGGGVSDSGWQQQPGQPPPHTTWSRHSLPLYSGPKGSPHPGVGVSTYYNHPEALKREKGGGPQLDRYGTAVRPVMPQKVPLDVGRPQTPLNSFHVAKKPPNQTLPLQPFQLAFGHQVNRQVFRQGPPPPNPVAAFPPQKPPPPPQPALPQMPLFENFYPMQQPPSQQPQDFGLQPAGPLGQSHLAHHSMAPYAFPPNPDMNPELRKALLQESAPQPVLPQSQIAFPRRSRRLSKEGVLPSAPLDVAGTQPGQEPTSNLFLHHWPPQQPPPGPLGQPHPEALGFPLELREPQLLSDGERLAPNGREREAPTMGSEESARAVGTGDCGQVLRGGVIQSTRRRRRVSQEANLLTLAQKAVELASLQNAKDANGSEEKRKSVLASTTKCGVEFSEPSLAAKRAREDSGMVPLIIPVSVPVRTVDPTEAAQVGGVDEDGKGPEQNPTEHKPSVIVTRRRSTRIPGTDAPAQAEDMNVKLEGEASARKPKQRPRPEPLIIPTKAGTFIAPPVYSNITPYQSHLRSPVRLADHPSERSFELPPYTPPPILSPVREGSGLYFNAIMSTSSIPAPPPITPKSAHRTLLRSNSAEVTPPVLSVMGEATPVSIEPRINVGSRFQAEIPSMRDRALAAADPHKADLVWQPWEDLESSREKQRQVEDLLTAACSSIFPGAGTNQELALHCLHESRGDILETLNKLLLKKPLRPHNHPLATYHYTGSDQWRMAERKLFNKGIAIYKKDFFLVQKLIQTKTVAQCVEFYYTYKKQVKIGRNGTLTFGDVDTSDEKSAQEEVEVDIKANDILILRSHESNAPGPAGGHASEKPREGAGKSRRALPFSEKKKKPETFNKTQNQENTFPCKKCGRVFYKVKSRSAHMKSHAEQEKKAAALRQKEKEAAAAAATAAAASPHQPALREESGAGERG</sequence>
<evidence type="ECO:0000313" key="14">
    <source>
        <dbReference type="RefSeq" id="XP_030881416.1"/>
    </source>
</evidence>
<dbReference type="Pfam" id="PF01448">
    <property type="entry name" value="ELM2"/>
    <property type="match status" value="1"/>
</dbReference>
<keyword evidence="8" id="KW-0862">Zinc</keyword>
<dbReference type="PROSITE" id="PS51293">
    <property type="entry name" value="SANT"/>
    <property type="match status" value="1"/>
</dbReference>
<evidence type="ECO:0000259" key="11">
    <source>
        <dbReference type="PROSITE" id="PS51156"/>
    </source>
</evidence>
<feature type="region of interest" description="Disordered" evidence="9">
    <location>
        <begin position="541"/>
        <end position="564"/>
    </location>
</feature>
<feature type="compositionally biased region" description="Pro residues" evidence="9">
    <location>
        <begin position="26"/>
        <end position="42"/>
    </location>
</feature>
<feature type="compositionally biased region" description="Basic and acidic residues" evidence="9">
    <location>
        <begin position="930"/>
        <end position="939"/>
    </location>
</feature>
<dbReference type="PROSITE" id="PS50157">
    <property type="entry name" value="ZINC_FINGER_C2H2_2"/>
    <property type="match status" value="1"/>
</dbReference>
<dbReference type="GO" id="GO:0006357">
    <property type="term" value="P:regulation of transcription by RNA polymerase II"/>
    <property type="evidence" value="ECO:0007669"/>
    <property type="project" value="TreeGrafter"/>
</dbReference>
<feature type="region of interest" description="Disordered" evidence="9">
    <location>
        <begin position="918"/>
        <end position="964"/>
    </location>
</feature>
<feature type="compositionally biased region" description="Basic and acidic residues" evidence="9">
    <location>
        <begin position="549"/>
        <end position="563"/>
    </location>
</feature>
<feature type="region of interest" description="Disordered" evidence="9">
    <location>
        <begin position="326"/>
        <end position="441"/>
    </location>
</feature>
<dbReference type="RefSeq" id="XP_030881416.1">
    <property type="nucleotide sequence ID" value="XM_031025556.1"/>
</dbReference>
<keyword evidence="13" id="KW-1185">Reference proteome</keyword>
<dbReference type="Proteomes" id="UP000245341">
    <property type="component" value="Unplaced"/>
</dbReference>
<dbReference type="GeneID" id="102734539"/>
<dbReference type="SMART" id="SM01189">
    <property type="entry name" value="ELM2"/>
    <property type="match status" value="1"/>
</dbReference>
<dbReference type="InterPro" id="IPR009057">
    <property type="entry name" value="Homeodomain-like_sf"/>
</dbReference>
<evidence type="ECO:0000256" key="4">
    <source>
        <dbReference type="ARBA" id="ARBA00023015"/>
    </source>
</evidence>
<feature type="region of interest" description="Disordered" evidence="9">
    <location>
        <begin position="981"/>
        <end position="1033"/>
    </location>
</feature>
<dbReference type="GO" id="GO:0003677">
    <property type="term" value="F:DNA binding"/>
    <property type="evidence" value="ECO:0007669"/>
    <property type="project" value="UniProtKB-KW"/>
</dbReference>
<dbReference type="InterPro" id="IPR000949">
    <property type="entry name" value="ELM2_dom"/>
</dbReference>